<name>A0A411YCF6_9ACTN</name>
<evidence type="ECO:0000313" key="3">
    <source>
        <dbReference type="EMBL" id="QBI18921.1"/>
    </source>
</evidence>
<proteinExistence type="predicted"/>
<feature type="transmembrane region" description="Helical" evidence="2">
    <location>
        <begin position="69"/>
        <end position="89"/>
    </location>
</feature>
<organism evidence="3 4">
    <name type="scientific">Egibacter rhizosphaerae</name>
    <dbReference type="NCBI Taxonomy" id="1670831"/>
    <lineage>
        <taxon>Bacteria</taxon>
        <taxon>Bacillati</taxon>
        <taxon>Actinomycetota</taxon>
        <taxon>Nitriliruptoria</taxon>
        <taxon>Egibacterales</taxon>
        <taxon>Egibacteraceae</taxon>
        <taxon>Egibacter</taxon>
    </lineage>
</organism>
<evidence type="ECO:0000256" key="1">
    <source>
        <dbReference type="SAM" id="MobiDB-lite"/>
    </source>
</evidence>
<dbReference type="NCBIfam" id="NF008528">
    <property type="entry name" value="PRK11463.1-2"/>
    <property type="match status" value="1"/>
</dbReference>
<feature type="compositionally biased region" description="Basic and acidic residues" evidence="1">
    <location>
        <begin position="209"/>
        <end position="223"/>
    </location>
</feature>
<dbReference type="PANTHER" id="PTHR35335">
    <property type="entry name" value="UPF0716 PROTEIN FXSA"/>
    <property type="match status" value="1"/>
</dbReference>
<evidence type="ECO:0000313" key="4">
    <source>
        <dbReference type="Proteomes" id="UP000291469"/>
    </source>
</evidence>
<gene>
    <name evidence="3" type="ORF">ER308_04760</name>
</gene>
<dbReference type="Pfam" id="PF04186">
    <property type="entry name" value="FxsA"/>
    <property type="match status" value="1"/>
</dbReference>
<dbReference type="AlphaFoldDB" id="A0A411YCF6"/>
<dbReference type="PANTHER" id="PTHR35335:SF1">
    <property type="entry name" value="UPF0716 PROTEIN FXSA"/>
    <property type="match status" value="1"/>
</dbReference>
<evidence type="ECO:0000256" key="2">
    <source>
        <dbReference type="SAM" id="Phobius"/>
    </source>
</evidence>
<protein>
    <submittedName>
        <fullName evidence="3">FxsA family protein</fullName>
    </submittedName>
</protein>
<feature type="transmembrane region" description="Helical" evidence="2">
    <location>
        <begin position="110"/>
        <end position="133"/>
    </location>
</feature>
<keyword evidence="2" id="KW-1133">Transmembrane helix</keyword>
<dbReference type="EMBL" id="CP036402">
    <property type="protein sequence ID" value="QBI18921.1"/>
    <property type="molecule type" value="Genomic_DNA"/>
</dbReference>
<dbReference type="KEGG" id="erz:ER308_04760"/>
<dbReference type="GO" id="GO:0016020">
    <property type="term" value="C:membrane"/>
    <property type="evidence" value="ECO:0007669"/>
    <property type="project" value="InterPro"/>
</dbReference>
<sequence>MWDARPEGWTGSPHRPRPRNVQALRIEWASDRRVGLPSTGATVRAILFLVFVVGPILELLVIIQVGQLVGPWPTVGLLLAVSVLGALLVRREGLKAWQRFTRSLQEGRVPAAEVVDGALLLLGGAFLVTPGFITDALGLALLFPPTRAGLRRLVRARSSLFVAGATGLRGAQSSPRGGRARPHDTNDVVDVEVVRVEREDAPEASEALEDGHRDDPSEEEPPR</sequence>
<keyword evidence="2" id="KW-0812">Transmembrane</keyword>
<keyword evidence="2" id="KW-0472">Membrane</keyword>
<dbReference type="OrthoDB" id="9792788at2"/>
<keyword evidence="4" id="KW-1185">Reference proteome</keyword>
<feature type="region of interest" description="Disordered" evidence="1">
    <location>
        <begin position="168"/>
        <end position="223"/>
    </location>
</feature>
<dbReference type="Proteomes" id="UP000291469">
    <property type="component" value="Chromosome"/>
</dbReference>
<feature type="transmembrane region" description="Helical" evidence="2">
    <location>
        <begin position="41"/>
        <end position="63"/>
    </location>
</feature>
<dbReference type="InterPro" id="IPR007313">
    <property type="entry name" value="FxsA"/>
</dbReference>
<accession>A0A411YCF6</accession>
<reference evidence="3 4" key="1">
    <citation type="submission" date="2019-01" db="EMBL/GenBank/DDBJ databases">
        <title>Egibacter rhizosphaerae EGI 80759T.</title>
        <authorList>
            <person name="Chen D.-D."/>
            <person name="Tian Y."/>
            <person name="Jiao J.-Y."/>
            <person name="Zhang X.-T."/>
            <person name="Zhang Y.-G."/>
            <person name="Zhang Y."/>
            <person name="Xiao M."/>
            <person name="Shu W.-S."/>
            <person name="Li W.-J."/>
        </authorList>
    </citation>
    <scope>NUCLEOTIDE SEQUENCE [LARGE SCALE GENOMIC DNA]</scope>
    <source>
        <strain evidence="3 4">EGI 80759</strain>
    </source>
</reference>
<feature type="compositionally biased region" description="Basic and acidic residues" evidence="1">
    <location>
        <begin position="181"/>
        <end position="201"/>
    </location>
</feature>